<accession>A0A0E4FWW7</accession>
<sequence>METRVIYTLDQLVMFGRSGHWKSQWSNIETVECSSCPAA</sequence>
<evidence type="ECO:0000313" key="2">
    <source>
        <dbReference type="Proteomes" id="UP000063308"/>
    </source>
</evidence>
<organism evidence="1 2">
    <name type="scientific">Bradyrhizobium diazoefficiens</name>
    <dbReference type="NCBI Taxonomy" id="1355477"/>
    <lineage>
        <taxon>Bacteria</taxon>
        <taxon>Pseudomonadati</taxon>
        <taxon>Pseudomonadota</taxon>
        <taxon>Alphaproteobacteria</taxon>
        <taxon>Hyphomicrobiales</taxon>
        <taxon>Nitrobacteraceae</taxon>
        <taxon>Bradyrhizobium</taxon>
    </lineage>
</organism>
<dbReference type="Proteomes" id="UP000063308">
    <property type="component" value="Chromosome"/>
</dbReference>
<reference evidence="1 2" key="1">
    <citation type="submission" date="2014-11" db="EMBL/GenBank/DDBJ databases">
        <title>Symbiosis island explosion on the genome of extra-slow-growing strains of soybean bradyrhizobia with massive insertion sequences.</title>
        <authorList>
            <person name="Iida T."/>
            <person name="Minamisawa K."/>
        </authorList>
    </citation>
    <scope>NUCLEOTIDE SEQUENCE [LARGE SCALE GENOMIC DNA]</scope>
    <source>
        <strain evidence="1 2">NK6</strain>
    </source>
</reference>
<gene>
    <name evidence="1" type="ORF">NK6_7986</name>
</gene>
<dbReference type="AlphaFoldDB" id="A0A0E4FWW7"/>
<proteinExistence type="predicted"/>
<protein>
    <submittedName>
        <fullName evidence="1">Uncharacterized protein</fullName>
    </submittedName>
</protein>
<evidence type="ECO:0000313" key="1">
    <source>
        <dbReference type="EMBL" id="BAR61137.1"/>
    </source>
</evidence>
<name>A0A0E4FWW7_9BRAD</name>
<dbReference type="EMBL" id="AP014685">
    <property type="protein sequence ID" value="BAR61137.1"/>
    <property type="molecule type" value="Genomic_DNA"/>
</dbReference>